<gene>
    <name evidence="16" type="ORF">RM544_11210</name>
</gene>
<proteinExistence type="inferred from homology"/>
<dbReference type="RefSeq" id="WP_311361881.1">
    <property type="nucleotide sequence ID" value="NZ_JAVRIE010000004.1"/>
</dbReference>
<dbReference type="Gene3D" id="2.40.170.20">
    <property type="entry name" value="TonB-dependent receptor, beta-barrel domain"/>
    <property type="match status" value="1"/>
</dbReference>
<evidence type="ECO:0000256" key="5">
    <source>
        <dbReference type="ARBA" id="ARBA00022692"/>
    </source>
</evidence>
<evidence type="ECO:0000256" key="12">
    <source>
        <dbReference type="RuleBase" id="RU003357"/>
    </source>
</evidence>
<dbReference type="PANTHER" id="PTHR30069:SF29">
    <property type="entry name" value="HEMOGLOBIN AND HEMOGLOBIN-HAPTOGLOBIN-BINDING PROTEIN 1-RELATED"/>
    <property type="match status" value="1"/>
</dbReference>
<dbReference type="CDD" id="cd01347">
    <property type="entry name" value="ligand_gated_channel"/>
    <property type="match status" value="1"/>
</dbReference>
<dbReference type="InterPro" id="IPR037066">
    <property type="entry name" value="Plug_dom_sf"/>
</dbReference>
<feature type="chain" id="PRO_5043891739" evidence="13">
    <location>
        <begin position="21"/>
        <end position="635"/>
    </location>
</feature>
<sequence>MKIKLSFLAAFIAASPTVYSQSNNDLETISVLGSRAAIDKRTLAGSVSFLDEDTIKASGASTVVELLRTFASVNVSQSGPTGTLSELRFRGSESNHILVLIDGVEVNDIGQGGLVDFAHIVVADIERIELLRGPQSALWGTSAVSGVISITTKRASEPQQLSGNIALGTQATKELGLSYSLKSDKLSFAINLNHLSTDGDNISRNGGEDDGYRNSSLSAQVQYDINDAHQLTSNVRIVEFTSSFDAIDFATTGLPTDADNVSEGEQLNYLLRWLYAPKANNWSQSLSYQLSRNESENYTQDIFSGSTLGETERLTWLHYFDLSMGAGYKQNFLNIGVDAVEEDFQQAGPISFGDPNQSQSNTTISALADGQVSLGESLYLSASLRRDNSDEFEDASSFRLGLSWQVMPNLKVFLSRGKAIKNPSFTERFGFFPGTFQGNPNLTPESSFSNEVGLEYAPTDQIDIQLTHFNTELEDEINGFVFDPTSGAFTANNLEETSTRKGFELSLKGYLDHLAWSASYAYLEAKAPTEIELRRARHTGSVTLNYTINDQNNVYVQGDYTGSKLDRFFPPFPASPELVELGAYWLLSANYGYKINDSLTLNLRAENLLNEDYEDVFGFVGQKRRITLNLRYQLN</sequence>
<feature type="domain" description="TonB-dependent receptor plug" evidence="15">
    <location>
        <begin position="39"/>
        <end position="147"/>
    </location>
</feature>
<evidence type="ECO:0000256" key="2">
    <source>
        <dbReference type="ARBA" id="ARBA00008143"/>
    </source>
</evidence>
<evidence type="ECO:0000256" key="13">
    <source>
        <dbReference type="SAM" id="SignalP"/>
    </source>
</evidence>
<feature type="signal peptide" evidence="13">
    <location>
        <begin position="1"/>
        <end position="20"/>
    </location>
</feature>
<dbReference type="InterPro" id="IPR000531">
    <property type="entry name" value="Beta-barrel_TonB"/>
</dbReference>
<dbReference type="GO" id="GO:0009279">
    <property type="term" value="C:cell outer membrane"/>
    <property type="evidence" value="ECO:0007669"/>
    <property type="project" value="UniProtKB-SubCell"/>
</dbReference>
<accession>A0AAW8R7F1</accession>
<evidence type="ECO:0000259" key="15">
    <source>
        <dbReference type="Pfam" id="PF07715"/>
    </source>
</evidence>
<dbReference type="GO" id="GO:0044718">
    <property type="term" value="P:siderophore transmembrane transport"/>
    <property type="evidence" value="ECO:0007669"/>
    <property type="project" value="TreeGrafter"/>
</dbReference>
<keyword evidence="17" id="KW-1185">Reference proteome</keyword>
<evidence type="ECO:0000256" key="3">
    <source>
        <dbReference type="ARBA" id="ARBA00022448"/>
    </source>
</evidence>
<dbReference type="Gene3D" id="2.170.130.10">
    <property type="entry name" value="TonB-dependent receptor, plug domain"/>
    <property type="match status" value="1"/>
</dbReference>
<dbReference type="InterPro" id="IPR036942">
    <property type="entry name" value="Beta-barrel_TonB_sf"/>
</dbReference>
<protein>
    <submittedName>
        <fullName evidence="16">TonB-dependent receptor</fullName>
    </submittedName>
</protein>
<keyword evidence="8 11" id="KW-0472">Membrane</keyword>
<keyword evidence="3 11" id="KW-0813">Transport</keyword>
<evidence type="ECO:0000256" key="4">
    <source>
        <dbReference type="ARBA" id="ARBA00022452"/>
    </source>
</evidence>
<dbReference type="InterPro" id="IPR012910">
    <property type="entry name" value="Plug_dom"/>
</dbReference>
<evidence type="ECO:0000256" key="8">
    <source>
        <dbReference type="ARBA" id="ARBA00023136"/>
    </source>
</evidence>
<evidence type="ECO:0000256" key="10">
    <source>
        <dbReference type="ARBA" id="ARBA00023237"/>
    </source>
</evidence>
<dbReference type="InterPro" id="IPR039426">
    <property type="entry name" value="TonB-dep_rcpt-like"/>
</dbReference>
<dbReference type="PROSITE" id="PS52016">
    <property type="entry name" value="TONB_DEPENDENT_REC_3"/>
    <property type="match status" value="1"/>
</dbReference>
<dbReference type="AlphaFoldDB" id="A0AAW8R7F1"/>
<dbReference type="Pfam" id="PF07715">
    <property type="entry name" value="Plug"/>
    <property type="match status" value="1"/>
</dbReference>
<dbReference type="GO" id="GO:0015344">
    <property type="term" value="F:siderophore uptake transmembrane transporter activity"/>
    <property type="evidence" value="ECO:0007669"/>
    <property type="project" value="TreeGrafter"/>
</dbReference>
<evidence type="ECO:0000313" key="17">
    <source>
        <dbReference type="Proteomes" id="UP001249020"/>
    </source>
</evidence>
<dbReference type="SUPFAM" id="SSF56935">
    <property type="entry name" value="Porins"/>
    <property type="match status" value="1"/>
</dbReference>
<name>A0AAW8R7F1_9ALTE</name>
<feature type="domain" description="TonB-dependent receptor-like beta-barrel" evidence="14">
    <location>
        <begin position="169"/>
        <end position="608"/>
    </location>
</feature>
<keyword evidence="9 16" id="KW-0675">Receptor</keyword>
<keyword evidence="7 12" id="KW-0798">TonB box</keyword>
<keyword evidence="10 11" id="KW-0998">Cell outer membrane</keyword>
<dbReference type="EMBL" id="JAVRIE010000004">
    <property type="protein sequence ID" value="MDT0583108.1"/>
    <property type="molecule type" value="Genomic_DNA"/>
</dbReference>
<comment type="subcellular location">
    <subcellularLocation>
        <location evidence="1 11">Cell outer membrane</location>
        <topology evidence="1 11">Multi-pass membrane protein</topology>
    </subcellularLocation>
</comment>
<dbReference type="PANTHER" id="PTHR30069">
    <property type="entry name" value="TONB-DEPENDENT OUTER MEMBRANE RECEPTOR"/>
    <property type="match status" value="1"/>
</dbReference>
<keyword evidence="4 11" id="KW-1134">Transmembrane beta strand</keyword>
<keyword evidence="5 11" id="KW-0812">Transmembrane</keyword>
<comment type="caution">
    <text evidence="16">The sequence shown here is derived from an EMBL/GenBank/DDBJ whole genome shotgun (WGS) entry which is preliminary data.</text>
</comment>
<evidence type="ECO:0000256" key="1">
    <source>
        <dbReference type="ARBA" id="ARBA00004571"/>
    </source>
</evidence>
<dbReference type="Pfam" id="PF00593">
    <property type="entry name" value="TonB_dep_Rec_b-barrel"/>
    <property type="match status" value="1"/>
</dbReference>
<organism evidence="16 17">
    <name type="scientific">Brumicola blandensis</name>
    <dbReference type="NCBI Taxonomy" id="3075611"/>
    <lineage>
        <taxon>Bacteria</taxon>
        <taxon>Pseudomonadati</taxon>
        <taxon>Pseudomonadota</taxon>
        <taxon>Gammaproteobacteria</taxon>
        <taxon>Alteromonadales</taxon>
        <taxon>Alteromonadaceae</taxon>
        <taxon>Brumicola</taxon>
    </lineage>
</organism>
<evidence type="ECO:0000256" key="6">
    <source>
        <dbReference type="ARBA" id="ARBA00022729"/>
    </source>
</evidence>
<keyword evidence="6 13" id="KW-0732">Signal</keyword>
<evidence type="ECO:0000256" key="11">
    <source>
        <dbReference type="PROSITE-ProRule" id="PRU01360"/>
    </source>
</evidence>
<comment type="similarity">
    <text evidence="2">Belongs to the TonB-dependent receptor family. Hemoglobin/haptoglobin binding protein subfamily.</text>
</comment>
<evidence type="ECO:0000256" key="7">
    <source>
        <dbReference type="ARBA" id="ARBA00023077"/>
    </source>
</evidence>
<evidence type="ECO:0000259" key="14">
    <source>
        <dbReference type="Pfam" id="PF00593"/>
    </source>
</evidence>
<dbReference type="Proteomes" id="UP001249020">
    <property type="component" value="Unassembled WGS sequence"/>
</dbReference>
<reference evidence="16 17" key="1">
    <citation type="submission" date="2023-09" db="EMBL/GenBank/DDBJ databases">
        <authorList>
            <person name="Rey-Velasco X."/>
        </authorList>
    </citation>
    <scope>NUCLEOTIDE SEQUENCE [LARGE SCALE GENOMIC DNA]</scope>
    <source>
        <strain evidence="16 17">W409</strain>
    </source>
</reference>
<evidence type="ECO:0000256" key="9">
    <source>
        <dbReference type="ARBA" id="ARBA00023170"/>
    </source>
</evidence>
<evidence type="ECO:0000313" key="16">
    <source>
        <dbReference type="EMBL" id="MDT0583108.1"/>
    </source>
</evidence>